<feature type="transmembrane region" description="Helical" evidence="7">
    <location>
        <begin position="117"/>
        <end position="139"/>
    </location>
</feature>
<gene>
    <name evidence="8" type="ORF">DHW03_07010</name>
</gene>
<dbReference type="PANTHER" id="PTHR33452:SF1">
    <property type="entry name" value="INNER MEMBRANE PROTEIN YPHA-RELATED"/>
    <property type="match status" value="1"/>
</dbReference>
<comment type="caution">
    <text evidence="8">The sequence shown here is derived from an EMBL/GenBank/DDBJ whole genome shotgun (WGS) entry which is preliminary data.</text>
</comment>
<dbReference type="Proteomes" id="UP000245379">
    <property type="component" value="Unassembled WGS sequence"/>
</dbReference>
<dbReference type="OrthoDB" id="680764at2"/>
<evidence type="ECO:0000256" key="4">
    <source>
        <dbReference type="ARBA" id="ARBA00022692"/>
    </source>
</evidence>
<evidence type="ECO:0000256" key="5">
    <source>
        <dbReference type="ARBA" id="ARBA00022989"/>
    </source>
</evidence>
<dbReference type="AlphaFoldDB" id="A0A317EKK7"/>
<evidence type="ECO:0000313" key="9">
    <source>
        <dbReference type="Proteomes" id="UP000245379"/>
    </source>
</evidence>
<keyword evidence="4 7" id="KW-0812">Transmembrane</keyword>
<comment type="subcellular location">
    <subcellularLocation>
        <location evidence="1">Cell membrane</location>
        <topology evidence="1">Multi-pass membrane protein</topology>
    </subcellularLocation>
</comment>
<evidence type="ECO:0000256" key="1">
    <source>
        <dbReference type="ARBA" id="ARBA00004651"/>
    </source>
</evidence>
<dbReference type="GO" id="GO:0005886">
    <property type="term" value="C:plasma membrane"/>
    <property type="evidence" value="ECO:0007669"/>
    <property type="project" value="UniProtKB-SubCell"/>
</dbReference>
<dbReference type="RefSeq" id="WP_109925070.1">
    <property type="nucleotide sequence ID" value="NZ_QGNZ01000002.1"/>
</dbReference>
<sequence length="152" mass="16898">MNVIRKIEHWGDVHHAKWLDFLRIILGLIIFAKGISFISDTSVLQNLITQNNVFGFSSVMITVGIHLVAFAHLVGGLLIVLGLVTRFAVVIQIPILLFAVFFINLTPGFSLPNSELWLSVLVLFLLILFWVIGSGPLSVDEGLKNKSGKRYD</sequence>
<keyword evidence="3" id="KW-1003">Cell membrane</keyword>
<evidence type="ECO:0000256" key="2">
    <source>
        <dbReference type="ARBA" id="ARBA00006679"/>
    </source>
</evidence>
<dbReference type="PANTHER" id="PTHR33452">
    <property type="entry name" value="OXIDOREDUCTASE CATD-RELATED"/>
    <property type="match status" value="1"/>
</dbReference>
<evidence type="ECO:0000256" key="3">
    <source>
        <dbReference type="ARBA" id="ARBA00022475"/>
    </source>
</evidence>
<feature type="transmembrane region" description="Helical" evidence="7">
    <location>
        <begin position="21"/>
        <end position="39"/>
    </location>
</feature>
<comment type="similarity">
    <text evidence="2">Belongs to the DoxX family.</text>
</comment>
<organism evidence="8 9">
    <name type="scientific">Pedobacter yonginense</name>
    <dbReference type="NCBI Taxonomy" id="651869"/>
    <lineage>
        <taxon>Bacteria</taxon>
        <taxon>Pseudomonadati</taxon>
        <taxon>Bacteroidota</taxon>
        <taxon>Sphingobacteriia</taxon>
        <taxon>Sphingobacteriales</taxon>
        <taxon>Sphingobacteriaceae</taxon>
        <taxon>Pedobacter</taxon>
    </lineage>
</organism>
<evidence type="ECO:0000256" key="6">
    <source>
        <dbReference type="ARBA" id="ARBA00023136"/>
    </source>
</evidence>
<dbReference type="EMBL" id="QGNZ01000002">
    <property type="protein sequence ID" value="PWS27361.1"/>
    <property type="molecule type" value="Genomic_DNA"/>
</dbReference>
<proteinExistence type="inferred from homology"/>
<protein>
    <submittedName>
        <fullName evidence="8">DoxX family protein</fullName>
    </submittedName>
</protein>
<feature type="transmembrane region" description="Helical" evidence="7">
    <location>
        <begin position="87"/>
        <end position="105"/>
    </location>
</feature>
<dbReference type="InterPro" id="IPR051907">
    <property type="entry name" value="DoxX-like_oxidoreductase"/>
</dbReference>
<name>A0A317EKK7_9SPHI</name>
<keyword evidence="9" id="KW-1185">Reference proteome</keyword>
<keyword evidence="5 7" id="KW-1133">Transmembrane helix</keyword>
<accession>A0A317EKK7</accession>
<dbReference type="Pfam" id="PF07681">
    <property type="entry name" value="DoxX"/>
    <property type="match status" value="1"/>
</dbReference>
<reference evidence="8 9" key="1">
    <citation type="submission" date="2018-05" db="EMBL/GenBank/DDBJ databases">
        <title>Pedobacter paludis sp. nov., isolated from wetland soil.</title>
        <authorList>
            <person name="Zhang Y."/>
            <person name="Wang G."/>
        </authorList>
    </citation>
    <scope>NUCLEOTIDE SEQUENCE [LARGE SCALE GENOMIC DNA]</scope>
    <source>
        <strain evidence="8 9">KCTC22721</strain>
    </source>
</reference>
<evidence type="ECO:0000256" key="7">
    <source>
        <dbReference type="SAM" id="Phobius"/>
    </source>
</evidence>
<feature type="transmembrane region" description="Helical" evidence="7">
    <location>
        <begin position="59"/>
        <end position="80"/>
    </location>
</feature>
<dbReference type="InterPro" id="IPR032808">
    <property type="entry name" value="DoxX"/>
</dbReference>
<keyword evidence="6 7" id="KW-0472">Membrane</keyword>
<evidence type="ECO:0000313" key="8">
    <source>
        <dbReference type="EMBL" id="PWS27361.1"/>
    </source>
</evidence>